<reference evidence="1 2" key="1">
    <citation type="journal article" date="2007" name="Appl. Environ. Microbiol.">
        <title>Isolation of key methanogens for global methane emission from rice paddy fields: a novel isolate affiliated with the clone cluster rice cluster I.</title>
        <authorList>
            <person name="Sakai S."/>
            <person name="Imachi H."/>
            <person name="Sekiguchi Y."/>
            <person name="Ohashi A."/>
            <person name="Harada H."/>
            <person name="Kamagata Y."/>
        </authorList>
    </citation>
    <scope>NUCLEOTIDE SEQUENCE [LARGE SCALE GENOMIC DNA]</scope>
    <source>
        <strain evidence="2">DSM 17711 / JCM 13418 / NBRC 101707 / SANAE</strain>
    </source>
</reference>
<dbReference type="AlphaFoldDB" id="D1YYF0"/>
<evidence type="ECO:0000313" key="2">
    <source>
        <dbReference type="Proteomes" id="UP000001882"/>
    </source>
</evidence>
<evidence type="ECO:0000313" key="1">
    <source>
        <dbReference type="EMBL" id="BAI61472.1"/>
    </source>
</evidence>
<dbReference type="SUPFAM" id="SSF161187">
    <property type="entry name" value="YfgJ-like"/>
    <property type="match status" value="1"/>
</dbReference>
<dbReference type="KEGG" id="mpd:MCP_1400"/>
<reference evidence="2" key="3">
    <citation type="journal article" date="2011" name="PLoS ONE">
        <title>Genome sequence of a mesophilic hydrogenotrophic methanogen Methanocella paludicola, the first cultivated representative of the order Methanocellales.</title>
        <authorList>
            <person name="Sakai S."/>
            <person name="Takaki Y."/>
            <person name="Shimamura S."/>
            <person name="Sekine M."/>
            <person name="Tajima T."/>
            <person name="Kosugi H."/>
            <person name="Ichikawa N."/>
            <person name="Tasumi E."/>
            <person name="Hiraki A.T."/>
            <person name="Shimizu A."/>
            <person name="Kato Y."/>
            <person name="Nishiko R."/>
            <person name="Mori K."/>
            <person name="Fujita N."/>
            <person name="Imachi H."/>
            <person name="Takai K."/>
        </authorList>
    </citation>
    <scope>NUCLEOTIDE SEQUENCE [LARGE SCALE GENOMIC DNA]</scope>
    <source>
        <strain evidence="2">DSM 17711 / JCM 13418 / NBRC 101707 / SANAE</strain>
    </source>
</reference>
<dbReference type="InParanoid" id="D1YYF0"/>
<accession>D1YYF0</accession>
<dbReference type="Proteomes" id="UP000001882">
    <property type="component" value="Chromosome"/>
</dbReference>
<keyword evidence="2" id="KW-1185">Reference proteome</keyword>
<protein>
    <submittedName>
        <fullName evidence="1">Uncharacterized protein</fullName>
    </submittedName>
</protein>
<proteinExistence type="predicted"/>
<dbReference type="EMBL" id="AP011532">
    <property type="protein sequence ID" value="BAI61472.1"/>
    <property type="molecule type" value="Genomic_DNA"/>
</dbReference>
<name>D1YYF0_METPS</name>
<organism evidence="1 2">
    <name type="scientific">Methanocella paludicola (strain DSM 17711 / JCM 13418 / NBRC 101707 / SANAE)</name>
    <dbReference type="NCBI Taxonomy" id="304371"/>
    <lineage>
        <taxon>Archaea</taxon>
        <taxon>Methanobacteriati</taxon>
        <taxon>Methanobacteriota</taxon>
        <taxon>Stenosarchaea group</taxon>
        <taxon>Methanomicrobia</taxon>
        <taxon>Methanocellales</taxon>
        <taxon>Methanocellaceae</taxon>
        <taxon>Methanocella</taxon>
    </lineage>
</organism>
<gene>
    <name evidence="1" type="ordered locus">MCP_1400</name>
</gene>
<sequence length="89" mass="10372">MHGHSIFINNDAPDGSICEICSKPAPWKMYCKDCGHVLRYFCDEHAYLSQGDEKLERQVKKSYKNNKPLKIGRELQTAMDEWQSYVKMS</sequence>
<dbReference type="STRING" id="304371.MCP_1400"/>
<reference evidence="1 2" key="2">
    <citation type="journal article" date="2008" name="Int. J. Syst. Evol. Microbiol.">
        <title>Methanocella paludicola gen. nov., sp. nov., a methane-producing archaeon, the first isolate of the lineage 'Rice Cluster I', and proposal of the new archaeal order Methanocellales ord. nov.</title>
        <authorList>
            <person name="Sakai S."/>
            <person name="Imachi H."/>
            <person name="Hanada S."/>
            <person name="Ohashi A."/>
            <person name="Harada H."/>
            <person name="Kamagata Y."/>
        </authorList>
    </citation>
    <scope>NUCLEOTIDE SEQUENCE [LARGE SCALE GENOMIC DNA]</scope>
    <source>
        <strain evidence="2">DSM 17711 / JCM 13418 / NBRC 101707 / SANAE</strain>
    </source>
</reference>